<proteinExistence type="predicted"/>
<comment type="caution">
    <text evidence="10">The sequence shown here is derived from an EMBL/GenBank/DDBJ whole genome shotgun (WGS) entry which is preliminary data.</text>
</comment>
<dbReference type="InterPro" id="IPR041373">
    <property type="entry name" value="RT_RNaseH"/>
</dbReference>
<dbReference type="InterPro" id="IPR050951">
    <property type="entry name" value="Retrovirus_Pol_polyprotein"/>
</dbReference>
<dbReference type="OrthoDB" id="8052755at2759"/>
<evidence type="ECO:0000256" key="6">
    <source>
        <dbReference type="ARBA" id="ARBA00022918"/>
    </source>
</evidence>
<evidence type="ECO:0000259" key="9">
    <source>
        <dbReference type="Pfam" id="PF17921"/>
    </source>
</evidence>
<evidence type="ECO:0000259" key="8">
    <source>
        <dbReference type="Pfam" id="PF17917"/>
    </source>
</evidence>
<accession>A0A813SN23</accession>
<dbReference type="PANTHER" id="PTHR37984:SF5">
    <property type="entry name" value="PROTEIN NYNRIN-LIKE"/>
    <property type="match status" value="1"/>
</dbReference>
<feature type="domain" description="Reverse transcriptase" evidence="7">
    <location>
        <begin position="170"/>
        <end position="224"/>
    </location>
</feature>
<keyword evidence="11" id="KW-1185">Reference proteome</keyword>
<keyword evidence="3" id="KW-0540">Nuclease</keyword>
<dbReference type="Gene3D" id="1.10.340.70">
    <property type="match status" value="1"/>
</dbReference>
<dbReference type="GO" id="GO:0003824">
    <property type="term" value="F:catalytic activity"/>
    <property type="evidence" value="ECO:0007669"/>
    <property type="project" value="UniProtKB-KW"/>
</dbReference>
<dbReference type="SUPFAM" id="SSF56672">
    <property type="entry name" value="DNA/RNA polymerases"/>
    <property type="match status" value="1"/>
</dbReference>
<keyword evidence="6" id="KW-0695">RNA-directed DNA polymerase</keyword>
<reference evidence="10" key="1">
    <citation type="submission" date="2021-02" db="EMBL/GenBank/DDBJ databases">
        <authorList>
            <person name="Nowell W R."/>
        </authorList>
    </citation>
    <scope>NUCLEOTIDE SEQUENCE</scope>
    <source>
        <strain evidence="10">Ploen Becks lab</strain>
    </source>
</reference>
<dbReference type="Pfam" id="PF00078">
    <property type="entry name" value="RVT_1"/>
    <property type="match status" value="2"/>
</dbReference>
<keyword evidence="1" id="KW-0808">Transferase</keyword>
<dbReference type="InterPro" id="IPR000477">
    <property type="entry name" value="RT_dom"/>
</dbReference>
<dbReference type="PANTHER" id="PTHR37984">
    <property type="entry name" value="PROTEIN CBG26694"/>
    <property type="match status" value="1"/>
</dbReference>
<protein>
    <submittedName>
        <fullName evidence="10">Uncharacterized protein</fullName>
    </submittedName>
</protein>
<organism evidence="10 11">
    <name type="scientific">Brachionus calyciflorus</name>
    <dbReference type="NCBI Taxonomy" id="104777"/>
    <lineage>
        <taxon>Eukaryota</taxon>
        <taxon>Metazoa</taxon>
        <taxon>Spiralia</taxon>
        <taxon>Gnathifera</taxon>
        <taxon>Rotifera</taxon>
        <taxon>Eurotatoria</taxon>
        <taxon>Monogononta</taxon>
        <taxon>Pseudotrocha</taxon>
        <taxon>Ploima</taxon>
        <taxon>Brachionidae</taxon>
        <taxon>Brachionus</taxon>
    </lineage>
</organism>
<feature type="domain" description="Reverse transcriptase" evidence="7">
    <location>
        <begin position="107"/>
        <end position="165"/>
    </location>
</feature>
<dbReference type="EMBL" id="CAJNOC010000754">
    <property type="protein sequence ID" value="CAF0799583.1"/>
    <property type="molecule type" value="Genomic_DNA"/>
</dbReference>
<dbReference type="Gene3D" id="3.10.10.10">
    <property type="entry name" value="HIV Type 1 Reverse Transcriptase, subunit A, domain 1"/>
    <property type="match status" value="1"/>
</dbReference>
<keyword evidence="5" id="KW-0378">Hydrolase</keyword>
<dbReference type="CDD" id="cd01647">
    <property type="entry name" value="RT_LTR"/>
    <property type="match status" value="1"/>
</dbReference>
<name>A0A813SN23_9BILA</name>
<feature type="domain" description="Integrase zinc-binding" evidence="9">
    <location>
        <begin position="304"/>
        <end position="357"/>
    </location>
</feature>
<keyword evidence="4" id="KW-0255">Endonuclease</keyword>
<evidence type="ECO:0000313" key="11">
    <source>
        <dbReference type="Proteomes" id="UP000663879"/>
    </source>
</evidence>
<evidence type="ECO:0000256" key="1">
    <source>
        <dbReference type="ARBA" id="ARBA00022679"/>
    </source>
</evidence>
<evidence type="ECO:0000256" key="5">
    <source>
        <dbReference type="ARBA" id="ARBA00022801"/>
    </source>
</evidence>
<gene>
    <name evidence="10" type="ORF">OXX778_LOCUS6396</name>
</gene>
<dbReference type="Pfam" id="PF17917">
    <property type="entry name" value="RT_RNaseH"/>
    <property type="match status" value="1"/>
</dbReference>
<evidence type="ECO:0000256" key="4">
    <source>
        <dbReference type="ARBA" id="ARBA00022759"/>
    </source>
</evidence>
<evidence type="ECO:0000256" key="2">
    <source>
        <dbReference type="ARBA" id="ARBA00022695"/>
    </source>
</evidence>
<feature type="domain" description="Reverse transcriptase RNase H-like" evidence="8">
    <location>
        <begin position="250"/>
        <end position="297"/>
    </location>
</feature>
<dbReference type="InterPro" id="IPR041588">
    <property type="entry name" value="Integrase_H2C2"/>
</dbReference>
<keyword evidence="2" id="KW-0548">Nucleotidyltransferase</keyword>
<dbReference type="Proteomes" id="UP000663879">
    <property type="component" value="Unassembled WGS sequence"/>
</dbReference>
<dbReference type="Pfam" id="PF17921">
    <property type="entry name" value="Integrase_H2C2"/>
    <property type="match status" value="1"/>
</dbReference>
<evidence type="ECO:0000259" key="7">
    <source>
        <dbReference type="Pfam" id="PF00078"/>
    </source>
</evidence>
<dbReference type="InterPro" id="IPR043502">
    <property type="entry name" value="DNA/RNA_pol_sf"/>
</dbReference>
<dbReference type="InterPro" id="IPR043128">
    <property type="entry name" value="Rev_trsase/Diguanyl_cyclase"/>
</dbReference>
<dbReference type="AlphaFoldDB" id="A0A813SN23"/>
<sequence length="373" mass="43337">MDEDSPLNDHEPNLNKEPATSLNAMEYKLFRKAIGSLWDLFAYSIKDLKICTMGKHTIKLVKDDPIRLQPSRKSYAEREQIKREVNEMLANGIIEHSTSPCAKLNNVTVTENWPIPRIEDILDRFSGSLYFTSIDLKTGYWQIEIEEKSKEYTAFTTPDRHYQFKRMQPYFEIYLDDIIIHSKSLNELVGHIFLVAKLLRNAALRIKPSKCSWFAKKARILGYVLSGTTIEMEQDKIYSSSVFPIKIQPDFTKTFIVYTDASGYAISGVLSQKDEYGNEYKTFYDNETEVIYYVKKTGEYVEIPPKEKRKELVKIAHEFGHFQCDTTLARVKESYFWFKMIDDVEKVIQACVACKENQLVGKLDHPANYKKVS</sequence>
<dbReference type="Gene3D" id="3.30.70.270">
    <property type="match status" value="2"/>
</dbReference>
<evidence type="ECO:0000313" key="10">
    <source>
        <dbReference type="EMBL" id="CAF0799583.1"/>
    </source>
</evidence>
<evidence type="ECO:0000256" key="3">
    <source>
        <dbReference type="ARBA" id="ARBA00022722"/>
    </source>
</evidence>